<accession>A0ACC0VNZ8</accession>
<gene>
    <name evidence="1" type="ORF">PsorP6_004392</name>
</gene>
<protein>
    <submittedName>
        <fullName evidence="1">Uncharacterized protein</fullName>
    </submittedName>
</protein>
<name>A0ACC0VNZ8_9STRA</name>
<organism evidence="1 2">
    <name type="scientific">Peronosclerospora sorghi</name>
    <dbReference type="NCBI Taxonomy" id="230839"/>
    <lineage>
        <taxon>Eukaryota</taxon>
        <taxon>Sar</taxon>
        <taxon>Stramenopiles</taxon>
        <taxon>Oomycota</taxon>
        <taxon>Peronosporomycetes</taxon>
        <taxon>Peronosporales</taxon>
        <taxon>Peronosporaceae</taxon>
        <taxon>Peronosclerospora</taxon>
    </lineage>
</organism>
<comment type="caution">
    <text evidence="1">The sequence shown here is derived from an EMBL/GenBank/DDBJ whole genome shotgun (WGS) entry which is preliminary data.</text>
</comment>
<reference evidence="1 2" key="1">
    <citation type="journal article" date="2022" name="bioRxiv">
        <title>The genome of the oomycete Peronosclerospora sorghi, a cosmopolitan pathogen of maize and sorghum, is inflated with dispersed pseudogenes.</title>
        <authorList>
            <person name="Fletcher K."/>
            <person name="Martin F."/>
            <person name="Isakeit T."/>
            <person name="Cavanaugh K."/>
            <person name="Magill C."/>
            <person name="Michelmore R."/>
        </authorList>
    </citation>
    <scope>NUCLEOTIDE SEQUENCE [LARGE SCALE GENOMIC DNA]</scope>
    <source>
        <strain evidence="1">P6</strain>
    </source>
</reference>
<evidence type="ECO:0000313" key="2">
    <source>
        <dbReference type="Proteomes" id="UP001163321"/>
    </source>
</evidence>
<sequence length="854" mass="95953">MTVATPTCSFLDHSADCFTASWDLIWDQVRYWLLIQVPILAISILFEWLEVSSLKYVARCRKLCDAPLVNVVVRDRFQVAFSYTCIWTHSCNDKNYLVQIVTSCYVCIYWRKTCLKAIHGGLLVIRGSTLSVRFSSWSIESLFLIATGVGYGVRWLAAKNKVTFVLELHNLFDLLSMVAHFALSFQTTLVHNHRVRSWLDFGFLRSYVGYVVVTHLFRRYPHKTFLSQALLVIFKALFLVFFFAAVQFSLEQLGEVPHTSSFLLHVYKCSTPDGTKTILRATKDGTPEYPTCVETWSFFSSIYFMFVTVSTVGYGDFSPHTVLGQLTVCLIIGVGIYTFANESAAFVTLYRDERGTLVKYKSNKDTAHVIVTGNPSVAQMKDFIREFFHPDHDEALQGDERDREQEQDEPSASETSGATRATRYSSVYEAYAVMEEARGQKSSSLRPLYQYFATWRRRGTRSILETHLVVLLPFEKNAAYQHEVLAFVAQSPRYHKRVFLVRGSPLCALDLTNAQLERALAVFVLPNKDADDAKKQDAATVLRVLAVAQQKQAHTQLFAMLANSENRTLLEATGLDQDHIVCADEMRWGLLGLSCRCPGLSTVIANLITSRSDDVRPLDATTGWLDEYVAGAANEIYSCCLAPRFHGLTFLQATRQIHRYSNGCVLLIAIEAERAIVFNPGPWLRITGSTRAYLIAPTLSALHPFAGTPILNAIAALFVHTSMQPCRQHLIHRAHRAQANVARRIPHAIRATIDRYAIEPEPPSLPPTHVLAKGGHIIVCSNMRSDPRATDTSSPRAKRLVAVIALPIYPKLVASEGQESCIHAGNRPTHKRVVHNLRDHDKPFQDAWIVASSV</sequence>
<dbReference type="EMBL" id="CM047587">
    <property type="protein sequence ID" value="KAI9908184.1"/>
    <property type="molecule type" value="Genomic_DNA"/>
</dbReference>
<dbReference type="Proteomes" id="UP001163321">
    <property type="component" value="Chromosome 8"/>
</dbReference>
<evidence type="ECO:0000313" key="1">
    <source>
        <dbReference type="EMBL" id="KAI9908184.1"/>
    </source>
</evidence>
<keyword evidence="2" id="KW-1185">Reference proteome</keyword>
<proteinExistence type="predicted"/>